<dbReference type="InterPro" id="IPR001387">
    <property type="entry name" value="Cro/C1-type_HTH"/>
</dbReference>
<dbReference type="CDD" id="cd00093">
    <property type="entry name" value="HTH_XRE"/>
    <property type="match status" value="1"/>
</dbReference>
<dbReference type="Proteomes" id="UP001140817">
    <property type="component" value="Unassembled WGS sequence"/>
</dbReference>
<dbReference type="InterPro" id="IPR010982">
    <property type="entry name" value="Lambda_DNA-bd_dom_sf"/>
</dbReference>
<dbReference type="EMBL" id="JANKBY010000017">
    <property type="protein sequence ID" value="MCR1821723.1"/>
    <property type="molecule type" value="Genomic_DNA"/>
</dbReference>
<dbReference type="SUPFAM" id="SSF55486">
    <property type="entry name" value="Metalloproteases ('zincins'), catalytic domain"/>
    <property type="match status" value="1"/>
</dbReference>
<dbReference type="GO" id="GO:0003677">
    <property type="term" value="F:DNA binding"/>
    <property type="evidence" value="ECO:0007669"/>
    <property type="project" value="InterPro"/>
</dbReference>
<gene>
    <name evidence="3" type="ORF">NSA58_02885</name>
</gene>
<name>A0A9X2M8W0_9FIRM</name>
<dbReference type="RefSeq" id="WP_257560037.1">
    <property type="nucleotide sequence ID" value="NZ_JANKBY010000017.1"/>
</dbReference>
<dbReference type="InterPro" id="IPR052345">
    <property type="entry name" value="Rad_response_metalloprotease"/>
</dbReference>
<dbReference type="PROSITE" id="PS50943">
    <property type="entry name" value="HTH_CROC1"/>
    <property type="match status" value="1"/>
</dbReference>
<accession>A0A9X2M8W0</accession>
<evidence type="ECO:0000259" key="2">
    <source>
        <dbReference type="PROSITE" id="PS50943"/>
    </source>
</evidence>
<dbReference type="Gene3D" id="1.10.260.40">
    <property type="entry name" value="lambda repressor-like DNA-binding domains"/>
    <property type="match status" value="1"/>
</dbReference>
<evidence type="ECO:0000256" key="1">
    <source>
        <dbReference type="ARBA" id="ARBA00007227"/>
    </source>
</evidence>
<dbReference type="Gene3D" id="1.10.10.2910">
    <property type="match status" value="1"/>
</dbReference>
<evidence type="ECO:0000313" key="3">
    <source>
        <dbReference type="EMBL" id="MCR1821723.1"/>
    </source>
</evidence>
<dbReference type="SMART" id="SM00530">
    <property type="entry name" value="HTH_XRE"/>
    <property type="match status" value="1"/>
</dbReference>
<dbReference type="PANTHER" id="PTHR43236">
    <property type="entry name" value="ANTITOXIN HIGA1"/>
    <property type="match status" value="1"/>
</dbReference>
<dbReference type="Pfam" id="PF06114">
    <property type="entry name" value="Peptidase_M78"/>
    <property type="match status" value="1"/>
</dbReference>
<comment type="similarity">
    <text evidence="1">Belongs to the short-chain fatty acyl-CoA assimilation regulator (ScfR) family.</text>
</comment>
<feature type="domain" description="HTH cro/C1-type" evidence="2">
    <location>
        <begin position="19"/>
        <end position="73"/>
    </location>
</feature>
<reference evidence="3" key="1">
    <citation type="submission" date="2022-07" db="EMBL/GenBank/DDBJ databases">
        <title>Enhanced cultured diversity of the mouse gut microbiota enables custom-made synthetic communities.</title>
        <authorList>
            <person name="Afrizal A."/>
        </authorList>
    </citation>
    <scope>NUCLEOTIDE SEQUENCE</scope>
    <source>
        <strain evidence="3">DSM 29186</strain>
    </source>
</reference>
<dbReference type="SUPFAM" id="SSF47413">
    <property type="entry name" value="lambda repressor-like DNA-binding domains"/>
    <property type="match status" value="1"/>
</dbReference>
<comment type="caution">
    <text evidence="3">The sequence shown here is derived from an EMBL/GenBank/DDBJ whole genome shotgun (WGS) entry which is preliminary data.</text>
</comment>
<keyword evidence="4" id="KW-1185">Reference proteome</keyword>
<protein>
    <submittedName>
        <fullName evidence="3">XRE family transcriptional regulator</fullName>
    </submittedName>
</protein>
<proteinExistence type="inferred from homology"/>
<dbReference type="AlphaFoldDB" id="A0A9X2M8W0"/>
<organism evidence="3 4">
    <name type="scientific">Terrisporobacter muris</name>
    <dbReference type="NCBI Taxonomy" id="2963284"/>
    <lineage>
        <taxon>Bacteria</taxon>
        <taxon>Bacillati</taxon>
        <taxon>Bacillota</taxon>
        <taxon>Clostridia</taxon>
        <taxon>Peptostreptococcales</taxon>
        <taxon>Peptostreptococcaceae</taxon>
        <taxon>Terrisporobacter</taxon>
    </lineage>
</organism>
<evidence type="ECO:0000313" key="4">
    <source>
        <dbReference type="Proteomes" id="UP001140817"/>
    </source>
</evidence>
<sequence length="389" mass="45467">MNFNNFDNINNNDILGYRIKEARIARGYTTDEVAKIIGVTKQSISKYENNKAKICLENLIKLSKELDFPIEFFIKKKENYRESNYENPIFFRSMRSTTKKIKYSLEQNILFIEEIYNYFCKYIDFPKFNICKNLNDGYKIGCSNEHIEKVALTLREYWGLGYGPIANMTKVLERNGIIITRFDIKTHKVDAFSNITCSGTPVIVLSNDKESAVRSRMDLAHELGHIILHSQLSKKEIEENYNTIEDEAKKFAGAFLLPDKEFSNDIYSINIDNFVYLKRKWKVSIAGMIVRSNQLNLITDDQQTYLFKRISAKKWRIQEPLDDIIEIEKPSILREAIELLLDNHVISANDLVKGLAFSTKEIEKLCFLEDDYLASKEKNKQKFYLRVIK</sequence>
<dbReference type="InterPro" id="IPR010359">
    <property type="entry name" value="IrrE_HExxH"/>
</dbReference>
<dbReference type="PANTHER" id="PTHR43236:SF1">
    <property type="entry name" value="BLL7220 PROTEIN"/>
    <property type="match status" value="1"/>
</dbReference>
<dbReference type="Pfam" id="PF01381">
    <property type="entry name" value="HTH_3"/>
    <property type="match status" value="1"/>
</dbReference>